<accession>A0A378UEK1</accession>
<reference evidence="1 2" key="1">
    <citation type="submission" date="2018-06" db="EMBL/GenBank/DDBJ databases">
        <authorList>
            <consortium name="Pathogen Informatics"/>
            <person name="Doyle S."/>
        </authorList>
    </citation>
    <scope>NUCLEOTIDE SEQUENCE [LARGE SCALE GENOMIC DNA]</scope>
    <source>
        <strain evidence="1 2">NCTC10295</strain>
    </source>
</reference>
<proteinExistence type="predicted"/>
<protein>
    <recommendedName>
        <fullName evidence="3">Lipoprotein</fullName>
    </recommendedName>
</protein>
<name>A0A378UEK1_BERDE</name>
<keyword evidence="2" id="KW-1185">Reference proteome</keyword>
<evidence type="ECO:0000313" key="2">
    <source>
        <dbReference type="Proteomes" id="UP000254651"/>
    </source>
</evidence>
<evidence type="ECO:0008006" key="3">
    <source>
        <dbReference type="Google" id="ProtNLM"/>
    </source>
</evidence>
<dbReference type="PROSITE" id="PS51257">
    <property type="entry name" value="PROKAR_LIPOPROTEIN"/>
    <property type="match status" value="1"/>
</dbReference>
<sequence>MNKFLLGTLILTPLLAACSGSQPDDELYTKTINRFAKEQGVCLPLALNVQHSSDRNVLIPIALGSSEIKIAAENRKGQTINRTALAQLDILADEGLYKKTKENKPIKQDSDETIPIVIYTLTEEGQQRSHVRKDESPLFCVGRMEVTKIHASALSQQTGRHLTARVDYESKFIGETWLPELLEAGGLQKLPLTPPGIQTAILVETDDGWKDVRETR</sequence>
<evidence type="ECO:0000313" key="1">
    <source>
        <dbReference type="EMBL" id="STZ75838.1"/>
    </source>
</evidence>
<dbReference type="AlphaFoldDB" id="A0A378UEK1"/>
<organism evidence="1 2">
    <name type="scientific">Bergeriella denitrificans</name>
    <name type="common">Neisseria denitrificans</name>
    <dbReference type="NCBI Taxonomy" id="494"/>
    <lineage>
        <taxon>Bacteria</taxon>
        <taxon>Pseudomonadati</taxon>
        <taxon>Pseudomonadota</taxon>
        <taxon>Betaproteobacteria</taxon>
        <taxon>Neisseriales</taxon>
        <taxon>Neisseriaceae</taxon>
        <taxon>Bergeriella</taxon>
    </lineage>
</organism>
<dbReference type="RefSeq" id="WP_066076951.1">
    <property type="nucleotide sequence ID" value="NZ_CP181246.1"/>
</dbReference>
<dbReference type="Proteomes" id="UP000254651">
    <property type="component" value="Unassembled WGS sequence"/>
</dbReference>
<dbReference type="EMBL" id="UGQS01000001">
    <property type="protein sequence ID" value="STZ75838.1"/>
    <property type="molecule type" value="Genomic_DNA"/>
</dbReference>
<gene>
    <name evidence="1" type="ORF">NCTC10295_00592</name>
</gene>